<feature type="compositionally biased region" description="Low complexity" evidence="12">
    <location>
        <begin position="303"/>
        <end position="315"/>
    </location>
</feature>
<keyword evidence="4 11" id="KW-0175">Coiled coil</keyword>
<organism evidence="13 14">
    <name type="scientific">Terrapene triunguis</name>
    <name type="common">Three-toed box turtle</name>
    <dbReference type="NCBI Taxonomy" id="2587831"/>
    <lineage>
        <taxon>Eukaryota</taxon>
        <taxon>Metazoa</taxon>
        <taxon>Chordata</taxon>
        <taxon>Craniata</taxon>
        <taxon>Vertebrata</taxon>
        <taxon>Euteleostomi</taxon>
        <taxon>Archelosauria</taxon>
        <taxon>Testudinata</taxon>
        <taxon>Testudines</taxon>
        <taxon>Cryptodira</taxon>
        <taxon>Durocryptodira</taxon>
        <taxon>Testudinoidea</taxon>
        <taxon>Emydidae</taxon>
        <taxon>Terrapene</taxon>
    </lineage>
</organism>
<evidence type="ECO:0000256" key="12">
    <source>
        <dbReference type="SAM" id="MobiDB-lite"/>
    </source>
</evidence>
<dbReference type="Ensembl" id="ENSTMTT00000017918.1">
    <property type="protein sequence ID" value="ENSTMTP00000017304.1"/>
    <property type="gene ID" value="ENSTMTG00000012721.1"/>
</dbReference>
<dbReference type="GO" id="GO:0034451">
    <property type="term" value="C:centriolar satellite"/>
    <property type="evidence" value="ECO:0007669"/>
    <property type="project" value="UniProtKB-SubCell"/>
</dbReference>
<keyword evidence="5" id="KW-0206">Cytoskeleton</keyword>
<keyword evidence="3" id="KW-0963">Cytoplasm</keyword>
<evidence type="ECO:0000256" key="11">
    <source>
        <dbReference type="SAM" id="Coils"/>
    </source>
</evidence>
<dbReference type="PANTHER" id="PTHR22691:SF1">
    <property type="entry name" value="CENTROSOMAL PROTEIN CCDC61"/>
    <property type="match status" value="1"/>
</dbReference>
<evidence type="ECO:0000256" key="4">
    <source>
        <dbReference type="ARBA" id="ARBA00023054"/>
    </source>
</evidence>
<dbReference type="FunCoup" id="A0A674JD26">
    <property type="interactions" value="267"/>
</dbReference>
<feature type="region of interest" description="Disordered" evidence="12">
    <location>
        <begin position="516"/>
        <end position="609"/>
    </location>
</feature>
<feature type="compositionally biased region" description="Polar residues" evidence="12">
    <location>
        <begin position="291"/>
        <end position="301"/>
    </location>
</feature>
<sequence>MAKLQGLQADYVFRGTEHVVRMTVNGSVLEVEVEDRLTTDQWRGEFDAAFIEDLTHKTGNFKQFGIFCSMLESALSQSSESVTLDLLTYTDLEALRSRKIGVGPRHAPSASKSSLLSSKRYLILIYSVEFDRIHYPLPLPYVGKPDPVALQKVIRELKEELAVLKAKPGRDFRDAEIRRLRDELGRVLEEKQEVESALLGLQEELKLCSKSSAGKEVKILKKIVQSLEEELLKERNKHQRAASKRLQENRQLADELAEVKASERSLRVRVKSLTNELALYKKGRLTPTGPSPQNRSASSRGFSHAAPGRSSAAAMAREERRSTSGERSNSRERGGAWPMNRPRSTSREGRGGSQTRLPRQSPSPTGTRPPRFDPTAFVKAKERKQKEAELKNQRRVRRGAGDAPPGSWGRSNSRGLAAFSGDSLGRSRGRSSSGTSWDRKCLRGGLLCWACHCLGAPWPRPPAPGPSLLRGPADQGWSRCWESPCFPSEVIVGVRWFVCGRVWGAGMLVWGPPQGLSSPLLSPTPTVESFRSRRSSASSGSEADDYSEPVPLRGRRRAPRGRKPLSSSSWNGPSGAPRADAGRRKRLASTPTASKRADKENLYDEPSADLSEIDARLQALQEYMNNLDTRT</sequence>
<accession>A0A674JD26</accession>
<evidence type="ECO:0000256" key="5">
    <source>
        <dbReference type="ARBA" id="ARBA00023212"/>
    </source>
</evidence>
<feature type="compositionally biased region" description="Low complexity" evidence="12">
    <location>
        <begin position="516"/>
        <end position="526"/>
    </location>
</feature>
<dbReference type="AlphaFoldDB" id="A0A674JD26"/>
<dbReference type="GO" id="GO:0036064">
    <property type="term" value="C:ciliary basal body"/>
    <property type="evidence" value="ECO:0007669"/>
    <property type="project" value="TreeGrafter"/>
</dbReference>
<name>A0A674JD26_9SAUR</name>
<evidence type="ECO:0000256" key="6">
    <source>
        <dbReference type="ARBA" id="ARBA00023273"/>
    </source>
</evidence>
<feature type="compositionally biased region" description="Low complexity" evidence="12">
    <location>
        <begin position="420"/>
        <end position="436"/>
    </location>
</feature>
<feature type="region of interest" description="Disordered" evidence="12">
    <location>
        <begin position="281"/>
        <end position="437"/>
    </location>
</feature>
<dbReference type="InterPro" id="IPR049733">
    <property type="entry name" value="CCDC61_N"/>
</dbReference>
<evidence type="ECO:0000313" key="14">
    <source>
        <dbReference type="Proteomes" id="UP000472274"/>
    </source>
</evidence>
<keyword evidence="14" id="KW-1185">Reference proteome</keyword>
<feature type="compositionally biased region" description="Polar residues" evidence="12">
    <location>
        <begin position="353"/>
        <end position="366"/>
    </location>
</feature>
<dbReference type="PANTHER" id="PTHR22691">
    <property type="entry name" value="YEAST SPT2-RELATED"/>
    <property type="match status" value="1"/>
</dbReference>
<reference evidence="13" key="2">
    <citation type="submission" date="2025-09" db="UniProtKB">
        <authorList>
            <consortium name="Ensembl"/>
        </authorList>
    </citation>
    <scope>IDENTIFICATION</scope>
</reference>
<gene>
    <name evidence="13" type="primary">CCDC61</name>
</gene>
<evidence type="ECO:0000256" key="2">
    <source>
        <dbReference type="ARBA" id="ARBA00004607"/>
    </source>
</evidence>
<evidence type="ECO:0000256" key="7">
    <source>
        <dbReference type="ARBA" id="ARBA00038217"/>
    </source>
</evidence>
<feature type="compositionally biased region" description="Basic and acidic residues" evidence="12">
    <location>
        <begin position="316"/>
        <end position="334"/>
    </location>
</feature>
<feature type="coiled-coil region" evidence="11">
    <location>
        <begin position="177"/>
        <end position="244"/>
    </location>
</feature>
<keyword evidence="6" id="KW-0966">Cell projection</keyword>
<evidence type="ECO:0000256" key="8">
    <source>
        <dbReference type="ARBA" id="ARBA00040683"/>
    </source>
</evidence>
<comment type="subcellular location">
    <subcellularLocation>
        <location evidence="1">Cytoplasm</location>
        <location evidence="1">Cytoskeleton</location>
        <location evidence="1">Cilium basal body</location>
    </subcellularLocation>
    <subcellularLocation>
        <location evidence="2">Cytoplasm</location>
        <location evidence="2">Cytoskeleton</location>
        <location evidence="2">Microtubule organizing center</location>
        <location evidence="2">Centrosome</location>
        <location evidence="2">Centriolar satellite</location>
    </subcellularLocation>
</comment>
<reference evidence="13" key="1">
    <citation type="submission" date="2025-08" db="UniProtKB">
        <authorList>
            <consortium name="Ensembl"/>
        </authorList>
    </citation>
    <scope>IDENTIFICATION</scope>
</reference>
<evidence type="ECO:0000256" key="10">
    <source>
        <dbReference type="ARBA" id="ARBA00042326"/>
    </source>
</evidence>
<protein>
    <recommendedName>
        <fullName evidence="8">Centrosomal protein CCDC61</fullName>
    </recommendedName>
    <alternativeName>
        <fullName evidence="9">Coiled-coil domain-containing protein 61</fullName>
    </alternativeName>
    <alternativeName>
        <fullName evidence="10">VFL3 homolog</fullName>
    </alternativeName>
</protein>
<comment type="similarity">
    <text evidence="7">Belongs to the CCDC61 family.</text>
</comment>
<evidence type="ECO:0000256" key="9">
    <source>
        <dbReference type="ARBA" id="ARBA00041518"/>
    </source>
</evidence>
<evidence type="ECO:0000313" key="13">
    <source>
        <dbReference type="Ensembl" id="ENSTMTP00000017304.1"/>
    </source>
</evidence>
<dbReference type="CDD" id="cd22284">
    <property type="entry name" value="HD_CCDC61_N"/>
    <property type="match status" value="1"/>
</dbReference>
<proteinExistence type="inferred from homology"/>
<evidence type="ECO:0000256" key="1">
    <source>
        <dbReference type="ARBA" id="ARBA00004120"/>
    </source>
</evidence>
<feature type="compositionally biased region" description="Basic residues" evidence="12">
    <location>
        <begin position="553"/>
        <end position="563"/>
    </location>
</feature>
<evidence type="ECO:0000256" key="3">
    <source>
        <dbReference type="ARBA" id="ARBA00022490"/>
    </source>
</evidence>
<dbReference type="InParanoid" id="A0A674JD26"/>
<dbReference type="GeneTree" id="ENSGT00940000154133"/>
<dbReference type="Proteomes" id="UP000472274">
    <property type="component" value="Unplaced"/>
</dbReference>